<protein>
    <submittedName>
        <fullName evidence="1">Uncharacterized protein</fullName>
    </submittedName>
</protein>
<proteinExistence type="predicted"/>
<comment type="caution">
    <text evidence="1">The sequence shown here is derived from an EMBL/GenBank/DDBJ whole genome shotgun (WGS) entry which is preliminary data.</text>
</comment>
<reference evidence="1" key="2">
    <citation type="submission" date="2023-05" db="EMBL/GenBank/DDBJ databases">
        <authorList>
            <consortium name="Lawrence Berkeley National Laboratory"/>
            <person name="Steindorff A."/>
            <person name="Hensen N."/>
            <person name="Bonometti L."/>
            <person name="Westerberg I."/>
            <person name="Brannstrom I.O."/>
            <person name="Guillou S."/>
            <person name="Cros-Aarteil S."/>
            <person name="Calhoun S."/>
            <person name="Haridas S."/>
            <person name="Kuo A."/>
            <person name="Mondo S."/>
            <person name="Pangilinan J."/>
            <person name="Riley R."/>
            <person name="Labutti K."/>
            <person name="Andreopoulos B."/>
            <person name="Lipzen A."/>
            <person name="Chen C."/>
            <person name="Yanf M."/>
            <person name="Daum C."/>
            <person name="Ng V."/>
            <person name="Clum A."/>
            <person name="Ohm R."/>
            <person name="Martin F."/>
            <person name="Silar P."/>
            <person name="Natvig D."/>
            <person name="Lalanne C."/>
            <person name="Gautier V."/>
            <person name="Ament-Velasquez S.L."/>
            <person name="Kruys A."/>
            <person name="Hutchinson M.I."/>
            <person name="Powell A.J."/>
            <person name="Barry K."/>
            <person name="Miller A.N."/>
            <person name="Grigoriev I.V."/>
            <person name="Debuchy R."/>
            <person name="Gladieux P."/>
            <person name="Thoren M.H."/>
            <person name="Johannesson H."/>
        </authorList>
    </citation>
    <scope>NUCLEOTIDE SEQUENCE</scope>
    <source>
        <strain evidence="1">PSN243</strain>
    </source>
</reference>
<dbReference type="EMBL" id="MU865937">
    <property type="protein sequence ID" value="KAK4449493.1"/>
    <property type="molecule type" value="Genomic_DNA"/>
</dbReference>
<evidence type="ECO:0000313" key="1">
    <source>
        <dbReference type="EMBL" id="KAK4449493.1"/>
    </source>
</evidence>
<evidence type="ECO:0000313" key="2">
    <source>
        <dbReference type="Proteomes" id="UP001321760"/>
    </source>
</evidence>
<organism evidence="1 2">
    <name type="scientific">Podospora aff. communis PSN243</name>
    <dbReference type="NCBI Taxonomy" id="3040156"/>
    <lineage>
        <taxon>Eukaryota</taxon>
        <taxon>Fungi</taxon>
        <taxon>Dikarya</taxon>
        <taxon>Ascomycota</taxon>
        <taxon>Pezizomycotina</taxon>
        <taxon>Sordariomycetes</taxon>
        <taxon>Sordariomycetidae</taxon>
        <taxon>Sordariales</taxon>
        <taxon>Podosporaceae</taxon>
        <taxon>Podospora</taxon>
    </lineage>
</organism>
<gene>
    <name evidence="1" type="ORF">QBC34DRAFT_405110</name>
</gene>
<keyword evidence="2" id="KW-1185">Reference proteome</keyword>
<dbReference type="AlphaFoldDB" id="A0AAV9GMM7"/>
<sequence>MGCWNRTAARDGRNTWRIVPAVDRRYSIEFDGRDSPVISFHAFRRRNQVFELGIDELAAPGLFPRIINPPKGFFPALHEDSQSDGTRSRLRLPPRVSRGNWRPIFRCVRDHRNHDAAEGSLVVVMPLTTSVFCGLPAIDTSLRRYAIRNTLLANPLLPVVREVEYQNLLIRPVGCAEVAWAIPRAHDATPTTISVVLSSLLGRQRRKNRRSQLPRIPLVRSEMDESKALGTASAAARVSLRGS</sequence>
<reference evidence="1" key="1">
    <citation type="journal article" date="2023" name="Mol. Phylogenet. Evol.">
        <title>Genome-scale phylogeny and comparative genomics of the fungal order Sordariales.</title>
        <authorList>
            <person name="Hensen N."/>
            <person name="Bonometti L."/>
            <person name="Westerberg I."/>
            <person name="Brannstrom I.O."/>
            <person name="Guillou S."/>
            <person name="Cros-Aarteil S."/>
            <person name="Calhoun S."/>
            <person name="Haridas S."/>
            <person name="Kuo A."/>
            <person name="Mondo S."/>
            <person name="Pangilinan J."/>
            <person name="Riley R."/>
            <person name="LaButti K."/>
            <person name="Andreopoulos B."/>
            <person name="Lipzen A."/>
            <person name="Chen C."/>
            <person name="Yan M."/>
            <person name="Daum C."/>
            <person name="Ng V."/>
            <person name="Clum A."/>
            <person name="Steindorff A."/>
            <person name="Ohm R.A."/>
            <person name="Martin F."/>
            <person name="Silar P."/>
            <person name="Natvig D.O."/>
            <person name="Lalanne C."/>
            <person name="Gautier V."/>
            <person name="Ament-Velasquez S.L."/>
            <person name="Kruys A."/>
            <person name="Hutchinson M.I."/>
            <person name="Powell A.J."/>
            <person name="Barry K."/>
            <person name="Miller A.N."/>
            <person name="Grigoriev I.V."/>
            <person name="Debuchy R."/>
            <person name="Gladieux P."/>
            <person name="Hiltunen Thoren M."/>
            <person name="Johannesson H."/>
        </authorList>
    </citation>
    <scope>NUCLEOTIDE SEQUENCE</scope>
    <source>
        <strain evidence="1">PSN243</strain>
    </source>
</reference>
<accession>A0AAV9GMM7</accession>
<name>A0AAV9GMM7_9PEZI</name>
<dbReference type="Proteomes" id="UP001321760">
    <property type="component" value="Unassembled WGS sequence"/>
</dbReference>